<dbReference type="AlphaFoldDB" id="U2PKI5"/>
<protein>
    <submittedName>
        <fullName evidence="1">Uncharacterized protein</fullName>
    </submittedName>
</protein>
<proteinExistence type="predicted"/>
<dbReference type="HOGENOM" id="CLU_3253111_0_0_9"/>
<dbReference type="EMBL" id="AWVK01000039">
    <property type="protein sequence ID" value="ERK44269.1"/>
    <property type="molecule type" value="Genomic_DNA"/>
</dbReference>
<organism evidence="1 2">
    <name type="scientific">Levilactobacillus brevis ATCC 14869 = DSM 20054</name>
    <dbReference type="NCBI Taxonomy" id="649758"/>
    <lineage>
        <taxon>Bacteria</taxon>
        <taxon>Bacillati</taxon>
        <taxon>Bacillota</taxon>
        <taxon>Bacilli</taxon>
        <taxon>Lactobacillales</taxon>
        <taxon>Lactobacillaceae</taxon>
        <taxon>Levilactobacillus</taxon>
    </lineage>
</organism>
<name>U2PKI5_LEVBR</name>
<dbReference type="Proteomes" id="UP000016644">
    <property type="component" value="Unassembled WGS sequence"/>
</dbReference>
<sequence length="42" mass="4371">MIERLQSTCKIAAGQSSILVEVLGRNGGFQARPALGVSQLGN</sequence>
<gene>
    <name evidence="1" type="ORF">HMPREF0495_01045</name>
</gene>
<evidence type="ECO:0000313" key="1">
    <source>
        <dbReference type="EMBL" id="ERK44269.1"/>
    </source>
</evidence>
<evidence type="ECO:0000313" key="2">
    <source>
        <dbReference type="Proteomes" id="UP000016644"/>
    </source>
</evidence>
<accession>U2PKI5</accession>
<comment type="caution">
    <text evidence="1">The sequence shown here is derived from an EMBL/GenBank/DDBJ whole genome shotgun (WGS) entry which is preliminary data.</text>
</comment>
<reference evidence="1 2" key="1">
    <citation type="submission" date="2013-06" db="EMBL/GenBank/DDBJ databases">
        <authorList>
            <person name="Weinstock G."/>
            <person name="Sodergren E."/>
            <person name="Lobos E.A."/>
            <person name="Fulton L."/>
            <person name="Fulton R."/>
            <person name="Courtney L."/>
            <person name="Fronick C."/>
            <person name="O'Laughlin M."/>
            <person name="Godfrey J."/>
            <person name="Wilson R.M."/>
            <person name="Miner T."/>
            <person name="Farmer C."/>
            <person name="Delehaunty K."/>
            <person name="Cordes M."/>
            <person name="Minx P."/>
            <person name="Tomlinson C."/>
            <person name="Chen J."/>
            <person name="Wollam A."/>
            <person name="Pepin K.H."/>
            <person name="Bhonagiri V."/>
            <person name="Zhang X."/>
            <person name="Warren W."/>
            <person name="Mitreva M."/>
            <person name="Mardis E.R."/>
            <person name="Wilson R.K."/>
        </authorList>
    </citation>
    <scope>NUCLEOTIDE SEQUENCE [LARGE SCALE GENOMIC DNA]</scope>
    <source>
        <strain evidence="1 2">ATCC 14869</strain>
    </source>
</reference>